<name>A0A6C0ILI1_9ZZZZ</name>
<organism evidence="1">
    <name type="scientific">viral metagenome</name>
    <dbReference type="NCBI Taxonomy" id="1070528"/>
    <lineage>
        <taxon>unclassified sequences</taxon>
        <taxon>metagenomes</taxon>
        <taxon>organismal metagenomes</taxon>
    </lineage>
</organism>
<sequence>MYNLYIMFKPLCKKYGVSIGIKQSERSYRIYTETDVIEKHKDFIDLIKNKQFYDLITELNSDMIDELKVVKANDENSDDMLIMFKDIGSDISHSAKTLYFNNILVVENDKHIKLIGKVLKNEDEDEDEDEGAGEGAITRIDFINVIIKEETGKFSIELLFKYAGKKKPVFVENATAFLFRKLLYRLKCHLEDTTIDMIEG</sequence>
<accession>A0A6C0ILI1</accession>
<evidence type="ECO:0008006" key="2">
    <source>
        <dbReference type="Google" id="ProtNLM"/>
    </source>
</evidence>
<proteinExistence type="predicted"/>
<dbReference type="EMBL" id="MN740194">
    <property type="protein sequence ID" value="QHT92737.1"/>
    <property type="molecule type" value="Genomic_DNA"/>
</dbReference>
<protein>
    <recommendedName>
        <fullName evidence="2">START domain-containing protein</fullName>
    </recommendedName>
</protein>
<reference evidence="1" key="1">
    <citation type="journal article" date="2020" name="Nature">
        <title>Giant virus diversity and host interactions through global metagenomics.</title>
        <authorList>
            <person name="Schulz F."/>
            <person name="Roux S."/>
            <person name="Paez-Espino D."/>
            <person name="Jungbluth S."/>
            <person name="Walsh D.A."/>
            <person name="Denef V.J."/>
            <person name="McMahon K.D."/>
            <person name="Konstantinidis K.T."/>
            <person name="Eloe-Fadrosh E.A."/>
            <person name="Kyrpides N.C."/>
            <person name="Woyke T."/>
        </authorList>
    </citation>
    <scope>NUCLEOTIDE SEQUENCE</scope>
    <source>
        <strain evidence="1">GVMAG-M-3300023184-89</strain>
    </source>
</reference>
<evidence type="ECO:0000313" key="1">
    <source>
        <dbReference type="EMBL" id="QHT92737.1"/>
    </source>
</evidence>
<dbReference type="AlphaFoldDB" id="A0A6C0ILI1"/>